<dbReference type="GO" id="GO:0016616">
    <property type="term" value="F:oxidoreductase activity, acting on the CH-OH group of donors, NAD or NADP as acceptor"/>
    <property type="evidence" value="ECO:0007669"/>
    <property type="project" value="TreeGrafter"/>
</dbReference>
<name>G8YQ44_PICSO</name>
<dbReference type="Pfam" id="PF01370">
    <property type="entry name" value="Epimerase"/>
    <property type="match status" value="1"/>
</dbReference>
<gene>
    <name evidence="4" type="primary">Piso0_000808</name>
    <name evidence="4" type="ORF">GNLVRS01_PISO0D04579g</name>
</gene>
<dbReference type="eggNOG" id="KOG1502">
    <property type="taxonomic scope" value="Eukaryota"/>
</dbReference>
<accession>G8YQ44</accession>
<dbReference type="FunCoup" id="G8YQ44">
    <property type="interactions" value="425"/>
</dbReference>
<dbReference type="EMBL" id="FO082056">
    <property type="protein sequence ID" value="CCE78779.1"/>
    <property type="molecule type" value="Genomic_DNA"/>
</dbReference>
<keyword evidence="5" id="KW-1185">Reference proteome</keyword>
<keyword evidence="1" id="KW-0560">Oxidoreductase</keyword>
<dbReference type="InterPro" id="IPR050425">
    <property type="entry name" value="NAD(P)_dehydrat-like"/>
</dbReference>
<dbReference type="CDD" id="cd05227">
    <property type="entry name" value="AR_SDR_e"/>
    <property type="match status" value="1"/>
</dbReference>
<dbReference type="PANTHER" id="PTHR10366:SF564">
    <property type="entry name" value="STEROL-4-ALPHA-CARBOXYLATE 3-DEHYDROGENASE, DECARBOXYLATING"/>
    <property type="match status" value="1"/>
</dbReference>
<dbReference type="AlphaFoldDB" id="G8YQ44"/>
<comment type="similarity">
    <text evidence="2">Belongs to the NAD(P)-dependent epimerase/dehydratase family. Dihydroflavonol-4-reductase subfamily.</text>
</comment>
<dbReference type="STRING" id="559304.G8YQ44"/>
<evidence type="ECO:0000313" key="4">
    <source>
        <dbReference type="EMBL" id="CCE78779.1"/>
    </source>
</evidence>
<dbReference type="InterPro" id="IPR036291">
    <property type="entry name" value="NAD(P)-bd_dom_sf"/>
</dbReference>
<protein>
    <submittedName>
        <fullName evidence="4">Piso0_000808 protein</fullName>
    </submittedName>
</protein>
<dbReference type="InterPro" id="IPR001509">
    <property type="entry name" value="Epimerase_deHydtase"/>
</dbReference>
<organism evidence="4 5">
    <name type="scientific">Pichia sorbitophila (strain ATCC MYA-4447 / BCRC 22081 / CBS 7064 / NBRC 10061 / NRRL Y-12695)</name>
    <name type="common">Hybrid yeast</name>
    <dbReference type="NCBI Taxonomy" id="559304"/>
    <lineage>
        <taxon>Eukaryota</taxon>
        <taxon>Fungi</taxon>
        <taxon>Dikarya</taxon>
        <taxon>Ascomycota</taxon>
        <taxon>Saccharomycotina</taxon>
        <taxon>Pichiomycetes</taxon>
        <taxon>Debaryomycetaceae</taxon>
        <taxon>Millerozyma</taxon>
    </lineage>
</organism>
<dbReference type="OrthoDB" id="2735536at2759"/>
<sequence length="337" mass="37324">MTTVFISGATGFIAQETVKQLVQKGYKVIGSVRSAERGDRLKKNLGSDNFTYEIVEDIQKEGSFDEVLKKHPEVTIFLHTASPFHFKATDVENDLLKPAVEGTKNALKAIKEHGPNVKKVVITSSFAAIKKSSGDDDPNLVLTEESWNDITKEQAVKDPFSGYRASKAFAEKAAWEFLEKERPQFVLSTVNPTYVFGPQAFISEIKSELNTSSEVINSIVKAGPNDPLPPTSGFFVDVRDVAKAHLAAFEKKEAEGKRLLVSEGRFVPQQIVDYINKDFSQLKGKIPTGNPGQYPDFNALSKIDNSKTREILGFDFINLETTVKDTVQQILDAGFSR</sequence>
<dbReference type="Proteomes" id="UP000005222">
    <property type="component" value="Chromosome D"/>
</dbReference>
<evidence type="ECO:0000259" key="3">
    <source>
        <dbReference type="Pfam" id="PF01370"/>
    </source>
</evidence>
<dbReference type="PANTHER" id="PTHR10366">
    <property type="entry name" value="NAD DEPENDENT EPIMERASE/DEHYDRATASE"/>
    <property type="match status" value="1"/>
</dbReference>
<evidence type="ECO:0000256" key="2">
    <source>
        <dbReference type="ARBA" id="ARBA00023445"/>
    </source>
</evidence>
<evidence type="ECO:0000313" key="5">
    <source>
        <dbReference type="Proteomes" id="UP000005222"/>
    </source>
</evidence>
<dbReference type="FunFam" id="3.40.50.720:FF:000191">
    <property type="entry name" value="Methylglyoxal reductase (NADPH-dependent)"/>
    <property type="match status" value="1"/>
</dbReference>
<dbReference type="Gene3D" id="3.40.50.720">
    <property type="entry name" value="NAD(P)-binding Rossmann-like Domain"/>
    <property type="match status" value="1"/>
</dbReference>
<dbReference type="SUPFAM" id="SSF51735">
    <property type="entry name" value="NAD(P)-binding Rossmann-fold domains"/>
    <property type="match status" value="1"/>
</dbReference>
<dbReference type="InParanoid" id="G8YQ44"/>
<dbReference type="HOGENOM" id="CLU_007383_9_2_1"/>
<proteinExistence type="inferred from homology"/>
<feature type="domain" description="NAD-dependent epimerase/dehydratase" evidence="3">
    <location>
        <begin position="4"/>
        <end position="255"/>
    </location>
</feature>
<dbReference type="OMA" id="QGQMKEK"/>
<evidence type="ECO:0000256" key="1">
    <source>
        <dbReference type="ARBA" id="ARBA00023002"/>
    </source>
</evidence>
<reference evidence="4 5" key="1">
    <citation type="journal article" date="2012" name="G3 (Bethesda)">
        <title>Pichia sorbitophila, an interspecies yeast hybrid reveals early steps of genome resolution following polyploidization.</title>
        <authorList>
            <person name="Leh Louis V."/>
            <person name="Despons L."/>
            <person name="Friedrich A."/>
            <person name="Martin T."/>
            <person name="Durrens P."/>
            <person name="Casaregola S."/>
            <person name="Neuveglise C."/>
            <person name="Fairhead C."/>
            <person name="Marck C."/>
            <person name="Cruz J.A."/>
            <person name="Straub M.L."/>
            <person name="Kugler V."/>
            <person name="Sacerdot C."/>
            <person name="Uzunov Z."/>
            <person name="Thierry A."/>
            <person name="Weiss S."/>
            <person name="Bleykasten C."/>
            <person name="De Montigny J."/>
            <person name="Jacques N."/>
            <person name="Jung P."/>
            <person name="Lemaire M."/>
            <person name="Mallet S."/>
            <person name="Morel G."/>
            <person name="Richard G.F."/>
            <person name="Sarkar A."/>
            <person name="Savel G."/>
            <person name="Schacherer J."/>
            <person name="Seret M.L."/>
            <person name="Talla E."/>
            <person name="Samson G."/>
            <person name="Jubin C."/>
            <person name="Poulain J."/>
            <person name="Vacherie B."/>
            <person name="Barbe V."/>
            <person name="Pelletier E."/>
            <person name="Sherman D.J."/>
            <person name="Westhof E."/>
            <person name="Weissenbach J."/>
            <person name="Baret P.V."/>
            <person name="Wincker P."/>
            <person name="Gaillardin C."/>
            <person name="Dujon B."/>
            <person name="Souciet J.L."/>
        </authorList>
    </citation>
    <scope>NUCLEOTIDE SEQUENCE [LARGE SCALE GENOMIC DNA]</scope>
    <source>
        <strain evidence="5">ATCC MYA-4447 / BCRC 22081 / CBS 7064 / NBRC 10061 / NRRL Y-12695</strain>
    </source>
</reference>